<proteinExistence type="predicted"/>
<reference evidence="2" key="1">
    <citation type="submission" date="2023-06" db="EMBL/GenBank/DDBJ databases">
        <authorList>
            <person name="Delattre M."/>
        </authorList>
    </citation>
    <scope>NUCLEOTIDE SEQUENCE</scope>
    <source>
        <strain evidence="2">AF72</strain>
    </source>
</reference>
<dbReference type="AlphaFoldDB" id="A0AA36DGQ2"/>
<feature type="compositionally biased region" description="Acidic residues" evidence="1">
    <location>
        <begin position="85"/>
        <end position="104"/>
    </location>
</feature>
<accession>A0AA36DGQ2</accession>
<gene>
    <name evidence="2" type="ORF">MSPICULIGERA_LOCUS24029</name>
</gene>
<dbReference type="Proteomes" id="UP001177023">
    <property type="component" value="Unassembled WGS sequence"/>
</dbReference>
<feature type="region of interest" description="Disordered" evidence="1">
    <location>
        <begin position="324"/>
        <end position="347"/>
    </location>
</feature>
<feature type="region of interest" description="Disordered" evidence="1">
    <location>
        <begin position="1"/>
        <end position="154"/>
    </location>
</feature>
<evidence type="ECO:0000313" key="3">
    <source>
        <dbReference type="Proteomes" id="UP001177023"/>
    </source>
</evidence>
<dbReference type="EMBL" id="CATQJA010002707">
    <property type="protein sequence ID" value="CAJ0586021.1"/>
    <property type="molecule type" value="Genomic_DNA"/>
</dbReference>
<keyword evidence="3" id="KW-1185">Reference proteome</keyword>
<feature type="compositionally biased region" description="Basic and acidic residues" evidence="1">
    <location>
        <begin position="105"/>
        <end position="115"/>
    </location>
</feature>
<evidence type="ECO:0000313" key="2">
    <source>
        <dbReference type="EMBL" id="CAJ0586021.1"/>
    </source>
</evidence>
<comment type="caution">
    <text evidence="2">The sequence shown here is derived from an EMBL/GenBank/DDBJ whole genome shotgun (WGS) entry which is preliminary data.</text>
</comment>
<evidence type="ECO:0000256" key="1">
    <source>
        <dbReference type="SAM" id="MobiDB-lite"/>
    </source>
</evidence>
<protein>
    <submittedName>
        <fullName evidence="2">Uncharacterized protein</fullName>
    </submittedName>
</protein>
<feature type="compositionally biased region" description="Low complexity" evidence="1">
    <location>
        <begin position="39"/>
        <end position="53"/>
    </location>
</feature>
<name>A0AA36DGQ2_9BILA</name>
<sequence>MPGDPGGMYVPVYTRRSAAPSPTSTNHGDEEGEADPASRRCSSTSRATTSTATVPQEPVAPSAAGPMEVAPAEDSEEIDTVIGEEGADAEEIPDEEAEPEAPEEEEKHRLALEHGHAKKPKLPKFPQQPLVWVPDPEDPMSPKLGALSTSDAAEGEDRTVIIEVPNGAQPPQHYLPPPDLPAGTVSELPARFNFILGADDTPENPHATAPKNPALLGKGALKPKQSKVYDIVVSDGTGTPSPITTTTTTTEPPLEIAPPFLGDPQLLSAVTGLLTAGALLPALGLADGMPMVSAITKDGFTVAGADGLNHSGVSGFFVPEQFEQTQQQQQRPETKRGTVSEVNPGSFPGSRITSLGEAWGPSINPFGFGHGRVTEKPQTPTWV</sequence>
<organism evidence="2 3">
    <name type="scientific">Mesorhabditis spiculigera</name>
    <dbReference type="NCBI Taxonomy" id="96644"/>
    <lineage>
        <taxon>Eukaryota</taxon>
        <taxon>Metazoa</taxon>
        <taxon>Ecdysozoa</taxon>
        <taxon>Nematoda</taxon>
        <taxon>Chromadorea</taxon>
        <taxon>Rhabditida</taxon>
        <taxon>Rhabditina</taxon>
        <taxon>Rhabditomorpha</taxon>
        <taxon>Rhabditoidea</taxon>
        <taxon>Rhabditidae</taxon>
        <taxon>Mesorhabditinae</taxon>
        <taxon>Mesorhabditis</taxon>
    </lineage>
</organism>
<feature type="non-terminal residue" evidence="2">
    <location>
        <position position="383"/>
    </location>
</feature>